<dbReference type="GO" id="GO:0046872">
    <property type="term" value="F:metal ion binding"/>
    <property type="evidence" value="ECO:0007669"/>
    <property type="project" value="UniProtKB-KW"/>
</dbReference>
<dbReference type="AlphaFoldDB" id="A0A6G0X792"/>
<organism evidence="6 7">
    <name type="scientific">Aphanomyces euteiches</name>
    <dbReference type="NCBI Taxonomy" id="100861"/>
    <lineage>
        <taxon>Eukaryota</taxon>
        <taxon>Sar</taxon>
        <taxon>Stramenopiles</taxon>
        <taxon>Oomycota</taxon>
        <taxon>Saprolegniomycetes</taxon>
        <taxon>Saprolegniales</taxon>
        <taxon>Verrucalvaceae</taxon>
        <taxon>Aphanomyces</taxon>
    </lineage>
</organism>
<evidence type="ECO:0000256" key="2">
    <source>
        <dbReference type="ARBA" id="ARBA00022723"/>
    </source>
</evidence>
<evidence type="ECO:0000313" key="7">
    <source>
        <dbReference type="Proteomes" id="UP000481153"/>
    </source>
</evidence>
<evidence type="ECO:0000256" key="3">
    <source>
        <dbReference type="ARBA" id="ARBA00022801"/>
    </source>
</evidence>
<feature type="binding site" evidence="4">
    <location>
        <position position="235"/>
    </location>
    <ligand>
        <name>Mn(2+)</name>
        <dbReference type="ChEBI" id="CHEBI:29035"/>
        <label>1</label>
    </ligand>
</feature>
<evidence type="ECO:0008006" key="8">
    <source>
        <dbReference type="Google" id="ProtNLM"/>
    </source>
</evidence>
<sequence>MFRRRWFSTGSSGVWNPRVKRAPVSSIPSFLPSVSSSVIVLGVQLDSNSSFLTGSASAPDVIRAAFHSDSANSFAENGVDLMHNPAITDMGNLLPSSMSTLSAAAHTIIHHEKRLLTLGGDHSITYPLVKGVRRALCVRGETRLNILHFDAHSDLYEYDVLNQGNRYSHASPFARILEEGLCSRIVQVGVRTHTKHTREQAATYGVETYEMKDIEDKWQELTRLSFDGPVYLSLDIDCLDPAFAPGVSHYEPGGLSTRQVLTLLQRFQGNLIAADLVELNPSRDVGKGTAPSITGEVPSGITAMVAAKLAKEILGRMCADESD</sequence>
<proteinExistence type="inferred from homology"/>
<dbReference type="Gene3D" id="3.40.800.10">
    <property type="entry name" value="Ureohydrolase domain"/>
    <property type="match status" value="1"/>
</dbReference>
<reference evidence="6 7" key="1">
    <citation type="submission" date="2019-07" db="EMBL/GenBank/DDBJ databases">
        <title>Genomics analysis of Aphanomyces spp. identifies a new class of oomycete effector associated with host adaptation.</title>
        <authorList>
            <person name="Gaulin E."/>
        </authorList>
    </citation>
    <scope>NUCLEOTIDE SEQUENCE [LARGE SCALE GENOMIC DNA]</scope>
    <source>
        <strain evidence="6 7">ATCC 201684</strain>
    </source>
</reference>
<dbReference type="EMBL" id="VJMJ01000093">
    <property type="protein sequence ID" value="KAF0735889.1"/>
    <property type="molecule type" value="Genomic_DNA"/>
</dbReference>
<feature type="binding site" evidence="4">
    <location>
        <position position="152"/>
    </location>
    <ligand>
        <name>Mn(2+)</name>
        <dbReference type="ChEBI" id="CHEBI:29035"/>
        <label>1</label>
    </ligand>
</feature>
<dbReference type="PANTHER" id="PTHR11358">
    <property type="entry name" value="ARGINASE/AGMATINASE"/>
    <property type="match status" value="1"/>
</dbReference>
<name>A0A6G0X792_9STRA</name>
<keyword evidence="4" id="KW-0464">Manganese</keyword>
<evidence type="ECO:0000256" key="4">
    <source>
        <dbReference type="PIRSR" id="PIRSR036979-1"/>
    </source>
</evidence>
<dbReference type="InterPro" id="IPR023696">
    <property type="entry name" value="Ureohydrolase_dom_sf"/>
</dbReference>
<gene>
    <name evidence="6" type="ORF">Ae201684_007891</name>
</gene>
<dbReference type="InterPro" id="IPR006035">
    <property type="entry name" value="Ureohydrolase"/>
</dbReference>
<dbReference type="VEuPathDB" id="FungiDB:AeMF1_003769"/>
<comment type="similarity">
    <text evidence="1">Belongs to the arginase family. Agmatinase subfamily.</text>
</comment>
<dbReference type="Pfam" id="PF00491">
    <property type="entry name" value="Arginase"/>
    <property type="match status" value="1"/>
</dbReference>
<dbReference type="SUPFAM" id="SSF52768">
    <property type="entry name" value="Arginase/deacetylase"/>
    <property type="match status" value="1"/>
</dbReference>
<dbReference type="PIRSF" id="PIRSF036979">
    <property type="entry name" value="Arginase"/>
    <property type="match status" value="1"/>
</dbReference>
<evidence type="ECO:0000256" key="5">
    <source>
        <dbReference type="RuleBase" id="RU003684"/>
    </source>
</evidence>
<dbReference type="PROSITE" id="PS01053">
    <property type="entry name" value="ARGINASE_1"/>
    <property type="match status" value="1"/>
</dbReference>
<comment type="cofactor">
    <cofactor evidence="4">
        <name>Mn(2+)</name>
        <dbReference type="ChEBI" id="CHEBI:29035"/>
    </cofactor>
    <text evidence="4">Binds 2 manganese ions per subunit.</text>
</comment>
<dbReference type="PRINTS" id="PR00116">
    <property type="entry name" value="ARGINASE"/>
</dbReference>
<dbReference type="PANTHER" id="PTHR11358:SF26">
    <property type="entry name" value="GUANIDINO ACID HYDROLASE, MITOCHONDRIAL"/>
    <property type="match status" value="1"/>
</dbReference>
<keyword evidence="2 4" id="KW-0479">Metal-binding</keyword>
<dbReference type="GO" id="GO:0033389">
    <property type="term" value="P:putrescine biosynthetic process from arginine, via agmatine"/>
    <property type="evidence" value="ECO:0007669"/>
    <property type="project" value="TreeGrafter"/>
</dbReference>
<feature type="binding site" evidence="4">
    <location>
        <position position="237"/>
    </location>
    <ligand>
        <name>Mn(2+)</name>
        <dbReference type="ChEBI" id="CHEBI:29035"/>
        <label>1</label>
    </ligand>
</feature>
<feature type="binding site" evidence="4">
    <location>
        <position position="150"/>
    </location>
    <ligand>
        <name>Mn(2+)</name>
        <dbReference type="ChEBI" id="CHEBI:29035"/>
        <label>1</label>
    </ligand>
</feature>
<dbReference type="GO" id="GO:0008783">
    <property type="term" value="F:agmatinase activity"/>
    <property type="evidence" value="ECO:0007669"/>
    <property type="project" value="TreeGrafter"/>
</dbReference>
<accession>A0A6G0X792</accession>
<evidence type="ECO:0000313" key="6">
    <source>
        <dbReference type="EMBL" id="KAF0735889.1"/>
    </source>
</evidence>
<protein>
    <recommendedName>
        <fullName evidence="8">Agmatinase</fullName>
    </recommendedName>
</protein>
<feature type="binding site" evidence="4">
    <location>
        <position position="154"/>
    </location>
    <ligand>
        <name>Mn(2+)</name>
        <dbReference type="ChEBI" id="CHEBI:29035"/>
        <label>1</label>
    </ligand>
</feature>
<dbReference type="InterPro" id="IPR020855">
    <property type="entry name" value="Ureohydrolase_Mn_BS"/>
</dbReference>
<keyword evidence="7" id="KW-1185">Reference proteome</keyword>
<dbReference type="PROSITE" id="PS51409">
    <property type="entry name" value="ARGINASE_2"/>
    <property type="match status" value="1"/>
</dbReference>
<evidence type="ECO:0000256" key="1">
    <source>
        <dbReference type="ARBA" id="ARBA00009227"/>
    </source>
</evidence>
<comment type="caution">
    <text evidence="6">The sequence shown here is derived from an EMBL/GenBank/DDBJ whole genome shotgun (WGS) entry which is preliminary data.</text>
</comment>
<dbReference type="CDD" id="cd11593">
    <property type="entry name" value="Agmatinase-like_2"/>
    <property type="match status" value="1"/>
</dbReference>
<feature type="binding site" evidence="4">
    <location>
        <position position="122"/>
    </location>
    <ligand>
        <name>Mn(2+)</name>
        <dbReference type="ChEBI" id="CHEBI:29035"/>
        <label>1</label>
    </ligand>
</feature>
<keyword evidence="3 5" id="KW-0378">Hydrolase</keyword>
<dbReference type="Proteomes" id="UP000481153">
    <property type="component" value="Unassembled WGS sequence"/>
</dbReference>